<dbReference type="PANTHER" id="PTHR43369:SF2">
    <property type="entry name" value="PHOSPHORIBOSYLGLYCINAMIDE FORMYLTRANSFERASE"/>
    <property type="match status" value="1"/>
</dbReference>
<dbReference type="FunCoup" id="A0A5C7EKA2">
    <property type="interactions" value="583"/>
</dbReference>
<dbReference type="EMBL" id="VPFL01000013">
    <property type="protein sequence ID" value="TXF11453.1"/>
    <property type="molecule type" value="Genomic_DNA"/>
</dbReference>
<name>A0A5C7EKA2_9PROT</name>
<keyword evidence="3 6" id="KW-0658">Purine biosynthesis</keyword>
<organism evidence="8 9">
    <name type="scientific">Pelomicrobium methylotrophicum</name>
    <dbReference type="NCBI Taxonomy" id="2602750"/>
    <lineage>
        <taxon>Bacteria</taxon>
        <taxon>Pseudomonadati</taxon>
        <taxon>Pseudomonadota</taxon>
        <taxon>Hydrogenophilia</taxon>
        <taxon>Hydrogenophilia incertae sedis</taxon>
        <taxon>Pelomicrobium</taxon>
    </lineage>
</organism>
<dbReference type="InterPro" id="IPR004607">
    <property type="entry name" value="GART"/>
</dbReference>
<sequence>MKRLVILISGRGSNMEAILRSDLPVVVAAVISNEPDARGLEIARAHGIATAVVPHRSYPDREAFERALAEAIDRHAPDLVVLAGFMRVLTAGFVQRYRGRLVNIHPSLLPAFPGLHTHRRVLEAGVRIHGCTVHYVTESLDHGPIIIQAAVPVLPDDDEERLAARVLAQEHRIYPQAIRWIVEGRLRLVEGRVEVAGAKVPSGVLCTPEVEA</sequence>
<dbReference type="CDD" id="cd08645">
    <property type="entry name" value="FMT_core_GART"/>
    <property type="match status" value="1"/>
</dbReference>
<dbReference type="SUPFAM" id="SSF53328">
    <property type="entry name" value="Formyltransferase"/>
    <property type="match status" value="1"/>
</dbReference>
<evidence type="ECO:0000256" key="2">
    <source>
        <dbReference type="ARBA" id="ARBA00022679"/>
    </source>
</evidence>
<protein>
    <recommendedName>
        <fullName evidence="6">Phosphoribosylglycinamide formyltransferase</fullName>
        <ecNumber evidence="6">2.1.2.2</ecNumber>
    </recommendedName>
    <alternativeName>
        <fullName evidence="6">5'-phosphoribosylglycinamide transformylase</fullName>
    </alternativeName>
    <alternativeName>
        <fullName evidence="6">GAR transformylase</fullName>
        <shortName evidence="6">GART</shortName>
    </alternativeName>
</protein>
<dbReference type="Gene3D" id="3.40.50.170">
    <property type="entry name" value="Formyl transferase, N-terminal domain"/>
    <property type="match status" value="1"/>
</dbReference>
<dbReference type="GO" id="GO:0004644">
    <property type="term" value="F:phosphoribosylglycinamide formyltransferase activity"/>
    <property type="evidence" value="ECO:0007669"/>
    <property type="project" value="UniProtKB-UniRule"/>
</dbReference>
<evidence type="ECO:0000313" key="8">
    <source>
        <dbReference type="EMBL" id="TXF11453.1"/>
    </source>
</evidence>
<dbReference type="GO" id="GO:0005829">
    <property type="term" value="C:cytosol"/>
    <property type="evidence" value="ECO:0007669"/>
    <property type="project" value="TreeGrafter"/>
</dbReference>
<evidence type="ECO:0000256" key="1">
    <source>
        <dbReference type="ARBA" id="ARBA00005054"/>
    </source>
</evidence>
<dbReference type="AlphaFoldDB" id="A0A5C7EKA2"/>
<dbReference type="OrthoDB" id="5292304at2"/>
<dbReference type="RefSeq" id="WP_147800082.1">
    <property type="nucleotide sequence ID" value="NZ_VPFL01000013.1"/>
</dbReference>
<dbReference type="GO" id="GO:0006189">
    <property type="term" value="P:'de novo' IMP biosynthetic process"/>
    <property type="evidence" value="ECO:0007669"/>
    <property type="project" value="UniProtKB-UniRule"/>
</dbReference>
<evidence type="ECO:0000313" key="9">
    <source>
        <dbReference type="Proteomes" id="UP000321201"/>
    </source>
</evidence>
<dbReference type="PROSITE" id="PS00373">
    <property type="entry name" value="GART"/>
    <property type="match status" value="1"/>
</dbReference>
<reference evidence="8 9" key="1">
    <citation type="submission" date="2019-08" db="EMBL/GenBank/DDBJ databases">
        <title>Pelomicrobium methylotrophicum gen. nov., sp. nov. a moderately thermophilic, facultatively anaerobic, lithoautotrophic and methylotrophic bacterium isolated from a terrestrial mud volcano.</title>
        <authorList>
            <person name="Slobodkina G.B."/>
            <person name="Merkel A.Y."/>
            <person name="Slobodkin A.I."/>
        </authorList>
    </citation>
    <scope>NUCLEOTIDE SEQUENCE [LARGE SCALE GENOMIC DNA]</scope>
    <source>
        <strain evidence="8 9">SM250</strain>
    </source>
</reference>
<dbReference type="PANTHER" id="PTHR43369">
    <property type="entry name" value="PHOSPHORIBOSYLGLYCINAMIDE FORMYLTRANSFERASE"/>
    <property type="match status" value="1"/>
</dbReference>
<dbReference type="InterPro" id="IPR002376">
    <property type="entry name" value="Formyl_transf_N"/>
</dbReference>
<comment type="catalytic activity">
    <reaction evidence="5 6">
        <text>N(1)-(5-phospho-beta-D-ribosyl)glycinamide + (6R)-10-formyltetrahydrofolate = N(2)-formyl-N(1)-(5-phospho-beta-D-ribosyl)glycinamide + (6S)-5,6,7,8-tetrahydrofolate + H(+)</text>
        <dbReference type="Rhea" id="RHEA:15053"/>
        <dbReference type="ChEBI" id="CHEBI:15378"/>
        <dbReference type="ChEBI" id="CHEBI:57453"/>
        <dbReference type="ChEBI" id="CHEBI:143788"/>
        <dbReference type="ChEBI" id="CHEBI:147286"/>
        <dbReference type="ChEBI" id="CHEBI:195366"/>
        <dbReference type="EC" id="2.1.2.2"/>
    </reaction>
</comment>
<comment type="caution">
    <text evidence="6">Lacks conserved residue(s) required for the propagation of feature annotation.</text>
</comment>
<feature type="active site" description="Proton donor" evidence="6">
    <location>
        <position position="105"/>
    </location>
</feature>
<dbReference type="Pfam" id="PF00551">
    <property type="entry name" value="Formyl_trans_N"/>
    <property type="match status" value="1"/>
</dbReference>
<comment type="similarity">
    <text evidence="4 6">Belongs to the GART family.</text>
</comment>
<gene>
    <name evidence="6" type="primary">purN</name>
    <name evidence="8" type="ORF">FR698_10100</name>
</gene>
<feature type="binding site" evidence="6">
    <location>
        <position position="103"/>
    </location>
    <ligand>
        <name>(6R)-10-formyltetrahydrofolate</name>
        <dbReference type="ChEBI" id="CHEBI:195366"/>
    </ligand>
</feature>
<dbReference type="EC" id="2.1.2.2" evidence="6"/>
<dbReference type="InterPro" id="IPR001555">
    <property type="entry name" value="GART_AS"/>
</dbReference>
<evidence type="ECO:0000256" key="5">
    <source>
        <dbReference type="ARBA" id="ARBA00047664"/>
    </source>
</evidence>
<dbReference type="Proteomes" id="UP000321201">
    <property type="component" value="Unassembled WGS sequence"/>
</dbReference>
<comment type="caution">
    <text evidence="8">The sequence shown here is derived from an EMBL/GenBank/DDBJ whole genome shotgun (WGS) entry which is preliminary data.</text>
</comment>
<dbReference type="InterPro" id="IPR036477">
    <property type="entry name" value="Formyl_transf_N_sf"/>
</dbReference>
<keyword evidence="2 6" id="KW-0808">Transferase</keyword>
<comment type="function">
    <text evidence="6">Catalyzes the transfer of a formyl group from 10-formyltetrahydrofolate to 5-phospho-ribosyl-glycinamide (GAR), producing 5-phospho-ribosyl-N-formylglycinamide (FGAR) and tetrahydrofolate.</text>
</comment>
<evidence type="ECO:0000259" key="7">
    <source>
        <dbReference type="Pfam" id="PF00551"/>
    </source>
</evidence>
<dbReference type="NCBIfam" id="TIGR00639">
    <property type="entry name" value="PurN"/>
    <property type="match status" value="1"/>
</dbReference>
<proteinExistence type="inferred from homology"/>
<feature type="binding site" evidence="6">
    <location>
        <begin position="12"/>
        <end position="14"/>
    </location>
    <ligand>
        <name>N(1)-(5-phospho-beta-D-ribosyl)glycinamide</name>
        <dbReference type="ChEBI" id="CHEBI:143788"/>
    </ligand>
</feature>
<evidence type="ECO:0000256" key="6">
    <source>
        <dbReference type="HAMAP-Rule" id="MF_01930"/>
    </source>
</evidence>
<evidence type="ECO:0000256" key="3">
    <source>
        <dbReference type="ARBA" id="ARBA00022755"/>
    </source>
</evidence>
<feature type="binding site" evidence="6">
    <location>
        <position position="61"/>
    </location>
    <ligand>
        <name>(6R)-10-formyltetrahydrofolate</name>
        <dbReference type="ChEBI" id="CHEBI:195366"/>
    </ligand>
</feature>
<accession>A0A5C7EKA2</accession>
<feature type="domain" description="Formyl transferase N-terminal" evidence="7">
    <location>
        <begin position="2"/>
        <end position="178"/>
    </location>
</feature>
<comment type="pathway">
    <text evidence="1 6">Purine metabolism; IMP biosynthesis via de novo pathway; N(2)-formyl-N(1)-(5-phospho-D-ribosyl)glycinamide from N(1)-(5-phospho-D-ribosyl)glycinamide (10-formyl THF route): step 1/1.</text>
</comment>
<dbReference type="InParanoid" id="A0A5C7EKA2"/>
<evidence type="ECO:0000256" key="4">
    <source>
        <dbReference type="ARBA" id="ARBA00038440"/>
    </source>
</evidence>
<keyword evidence="9" id="KW-1185">Reference proteome</keyword>
<feature type="site" description="Raises pKa of active site His" evidence="6">
    <location>
        <position position="141"/>
    </location>
</feature>
<dbReference type="UniPathway" id="UPA00074">
    <property type="reaction ID" value="UER00126"/>
</dbReference>
<dbReference type="HAMAP" id="MF_01930">
    <property type="entry name" value="PurN"/>
    <property type="match status" value="1"/>
</dbReference>